<evidence type="ECO:0000256" key="5">
    <source>
        <dbReference type="ARBA" id="ARBA00022741"/>
    </source>
</evidence>
<feature type="binding site" evidence="8">
    <location>
        <begin position="231"/>
        <end position="235"/>
    </location>
    <ligand>
        <name>GTP</name>
        <dbReference type="ChEBI" id="CHEBI:37565"/>
        <label>2</label>
    </ligand>
</feature>
<evidence type="ECO:0000313" key="12">
    <source>
        <dbReference type="EMBL" id="HHZ04452.1"/>
    </source>
</evidence>
<dbReference type="CDD" id="cd01895">
    <property type="entry name" value="EngA2"/>
    <property type="match status" value="1"/>
</dbReference>
<dbReference type="RefSeq" id="WP_273002895.1">
    <property type="nucleotide sequence ID" value="NZ_DURU01000095.1"/>
</dbReference>
<organism evidence="12 13">
    <name type="scientific">Acetomicrobium hydrogeniformans</name>
    <dbReference type="NCBI Taxonomy" id="649746"/>
    <lineage>
        <taxon>Bacteria</taxon>
        <taxon>Thermotogati</taxon>
        <taxon>Synergistota</taxon>
        <taxon>Synergistia</taxon>
        <taxon>Synergistales</taxon>
        <taxon>Acetomicrobiaceae</taxon>
        <taxon>Acetomicrobium</taxon>
    </lineage>
</organism>
<sequence length="443" mass="50056">MDRNANVVAIIGRANVGKSTLFNRLIQKRMAIVDDIPGVTRDRLYAQVEWAGKSFYLVDTGGFPNEDEPLFDMVGKQIDRAIEEASVIIFVVDGREGILPLDFRIAEILRRSNRRVIVAVNKIDEPMHEPLLYEAFALGFEDVVGVSAEHNRNIQDLLDKVVVYIESEDSFQEDGETIKISIVGRPNVGKSSIFNSLIGEERAIVSNLPGTTRDPIDTEITFEGKKYLLIDTAGLRKKSRLKDDIEFYSLLRAERAIDRSDVVLLVLDVTELVTDQDKRIAGIALEKGKGIAVAINKWDLLPEGQPKLGDNIIKDVKDQLYFVNDAPIVTISALSKRNLFKIFNVCGEVYARWQTRISTSNLNNIIRDIISFQRLPSDGKGRFLNIFYVTQVGTAPPSFLFFVNDKNLVDKPFERKVINELVKVGDFRGVPIRVFWKNRRKLA</sequence>
<dbReference type="PRINTS" id="PR00326">
    <property type="entry name" value="GTP1OBG"/>
</dbReference>
<comment type="similarity">
    <text evidence="1 8 9 10">Belongs to the TRAFAC class TrmE-Era-EngA-EngB-Septin-like GTPase superfamily. EngA (Der) GTPase family.</text>
</comment>
<dbReference type="AlphaFoldDB" id="A0A7V7BYR2"/>
<feature type="domain" description="EngA-type G" evidence="11">
    <location>
        <begin position="6"/>
        <end position="169"/>
    </location>
</feature>
<dbReference type="GO" id="GO:0005525">
    <property type="term" value="F:GTP binding"/>
    <property type="evidence" value="ECO:0007669"/>
    <property type="project" value="UniProtKB-UniRule"/>
</dbReference>
<feature type="binding site" evidence="8">
    <location>
        <begin position="59"/>
        <end position="63"/>
    </location>
    <ligand>
        <name>GTP</name>
        <dbReference type="ChEBI" id="CHEBI:37565"/>
        <label>1</label>
    </ligand>
</feature>
<dbReference type="PIRSF" id="PIRSF006485">
    <property type="entry name" value="GTP-binding_EngA"/>
    <property type="match status" value="1"/>
</dbReference>
<evidence type="ECO:0000256" key="2">
    <source>
        <dbReference type="ARBA" id="ARBA00020953"/>
    </source>
</evidence>
<evidence type="ECO:0000256" key="4">
    <source>
        <dbReference type="ARBA" id="ARBA00022737"/>
    </source>
</evidence>
<dbReference type="Proteomes" id="UP000525027">
    <property type="component" value="Unassembled WGS sequence"/>
</dbReference>
<feature type="binding site" evidence="8">
    <location>
        <begin position="121"/>
        <end position="124"/>
    </location>
    <ligand>
        <name>GTP</name>
        <dbReference type="ChEBI" id="CHEBI:37565"/>
        <label>1</label>
    </ligand>
</feature>
<dbReference type="Pfam" id="PF14714">
    <property type="entry name" value="KH_dom-like"/>
    <property type="match status" value="1"/>
</dbReference>
<evidence type="ECO:0000256" key="6">
    <source>
        <dbReference type="ARBA" id="ARBA00023134"/>
    </source>
</evidence>
<evidence type="ECO:0000256" key="7">
    <source>
        <dbReference type="ARBA" id="ARBA00032345"/>
    </source>
</evidence>
<feature type="binding site" evidence="8">
    <location>
        <begin position="184"/>
        <end position="191"/>
    </location>
    <ligand>
        <name>GTP</name>
        <dbReference type="ChEBI" id="CHEBI:37565"/>
        <label>2</label>
    </ligand>
</feature>
<dbReference type="NCBIfam" id="TIGR00231">
    <property type="entry name" value="small_GTP"/>
    <property type="match status" value="2"/>
</dbReference>
<dbReference type="InterPro" id="IPR031166">
    <property type="entry name" value="G_ENGA"/>
</dbReference>
<keyword evidence="4 10" id="KW-0677">Repeat</keyword>
<dbReference type="InterPro" id="IPR027417">
    <property type="entry name" value="P-loop_NTPase"/>
</dbReference>
<gene>
    <name evidence="8" type="primary">der</name>
    <name evidence="12" type="ORF">GX397_05230</name>
</gene>
<comment type="subunit">
    <text evidence="8">Associates with the 50S ribosomal subunit.</text>
</comment>
<dbReference type="FunFam" id="3.40.50.300:FF:000040">
    <property type="entry name" value="GTPase Der"/>
    <property type="match status" value="1"/>
</dbReference>
<dbReference type="EMBL" id="DURU01000095">
    <property type="protein sequence ID" value="HHZ04452.1"/>
    <property type="molecule type" value="Genomic_DNA"/>
</dbReference>
<feature type="binding site" evidence="8">
    <location>
        <begin position="12"/>
        <end position="19"/>
    </location>
    <ligand>
        <name>GTP</name>
        <dbReference type="ChEBI" id="CHEBI:37565"/>
        <label>1</label>
    </ligand>
</feature>
<dbReference type="PANTHER" id="PTHR43834:SF6">
    <property type="entry name" value="GTPASE DER"/>
    <property type="match status" value="1"/>
</dbReference>
<feature type="binding site" evidence="8">
    <location>
        <begin position="296"/>
        <end position="299"/>
    </location>
    <ligand>
        <name>GTP</name>
        <dbReference type="ChEBI" id="CHEBI:37565"/>
        <label>2</label>
    </ligand>
</feature>
<evidence type="ECO:0000259" key="11">
    <source>
        <dbReference type="PROSITE" id="PS51712"/>
    </source>
</evidence>
<evidence type="ECO:0000313" key="13">
    <source>
        <dbReference type="Proteomes" id="UP000525027"/>
    </source>
</evidence>
<feature type="domain" description="EngA-type G" evidence="11">
    <location>
        <begin position="178"/>
        <end position="354"/>
    </location>
</feature>
<dbReference type="Gene3D" id="3.30.300.20">
    <property type="match status" value="1"/>
</dbReference>
<dbReference type="GO" id="GO:0042254">
    <property type="term" value="P:ribosome biogenesis"/>
    <property type="evidence" value="ECO:0007669"/>
    <property type="project" value="UniProtKB-KW"/>
</dbReference>
<dbReference type="Gene3D" id="3.40.50.300">
    <property type="entry name" value="P-loop containing nucleotide triphosphate hydrolases"/>
    <property type="match status" value="2"/>
</dbReference>
<dbReference type="InterPro" id="IPR015946">
    <property type="entry name" value="KH_dom-like_a/b"/>
</dbReference>
<dbReference type="PANTHER" id="PTHR43834">
    <property type="entry name" value="GTPASE DER"/>
    <property type="match status" value="1"/>
</dbReference>
<keyword evidence="6 8" id="KW-0342">GTP-binding</keyword>
<dbReference type="Pfam" id="PF01926">
    <property type="entry name" value="MMR_HSR1"/>
    <property type="match status" value="2"/>
</dbReference>
<evidence type="ECO:0000256" key="3">
    <source>
        <dbReference type="ARBA" id="ARBA00022517"/>
    </source>
</evidence>
<name>A0A7V7BYR2_9BACT</name>
<dbReference type="FunFam" id="3.40.50.300:FF:000057">
    <property type="entry name" value="GTPase Der"/>
    <property type="match status" value="1"/>
</dbReference>
<dbReference type="GO" id="GO:0043022">
    <property type="term" value="F:ribosome binding"/>
    <property type="evidence" value="ECO:0007669"/>
    <property type="project" value="TreeGrafter"/>
</dbReference>
<proteinExistence type="inferred from homology"/>
<comment type="caution">
    <text evidence="12">The sequence shown here is derived from an EMBL/GenBank/DDBJ whole genome shotgun (WGS) entry which is preliminary data.</text>
</comment>
<keyword evidence="5 8" id="KW-0547">Nucleotide-binding</keyword>
<dbReference type="InterPro" id="IPR016484">
    <property type="entry name" value="GTPase_Der"/>
</dbReference>
<dbReference type="PROSITE" id="PS51712">
    <property type="entry name" value="G_ENGA"/>
    <property type="match status" value="2"/>
</dbReference>
<dbReference type="CDD" id="cd01894">
    <property type="entry name" value="EngA1"/>
    <property type="match status" value="1"/>
</dbReference>
<evidence type="ECO:0000256" key="9">
    <source>
        <dbReference type="PROSITE-ProRule" id="PRU01049"/>
    </source>
</evidence>
<evidence type="ECO:0000256" key="1">
    <source>
        <dbReference type="ARBA" id="ARBA00008279"/>
    </source>
</evidence>
<keyword evidence="3 8" id="KW-0690">Ribosome biogenesis</keyword>
<dbReference type="SUPFAM" id="SSF52540">
    <property type="entry name" value="P-loop containing nucleoside triphosphate hydrolases"/>
    <property type="match status" value="2"/>
</dbReference>
<dbReference type="NCBIfam" id="TIGR03594">
    <property type="entry name" value="GTPase_EngA"/>
    <property type="match status" value="1"/>
</dbReference>
<protein>
    <recommendedName>
        <fullName evidence="2 8">GTPase Der</fullName>
    </recommendedName>
    <alternativeName>
        <fullName evidence="7 8">GTP-binding protein EngA</fullName>
    </alternativeName>
</protein>
<comment type="function">
    <text evidence="8 10">GTPase that plays an essential role in the late steps of ribosome biogenesis.</text>
</comment>
<reference evidence="12 13" key="1">
    <citation type="journal article" date="2020" name="Biotechnol. Biofuels">
        <title>New insights from the biogas microbiome by comprehensive genome-resolved metagenomics of nearly 1600 species originating from multiple anaerobic digesters.</title>
        <authorList>
            <person name="Campanaro S."/>
            <person name="Treu L."/>
            <person name="Rodriguez-R L.M."/>
            <person name="Kovalovszki A."/>
            <person name="Ziels R.M."/>
            <person name="Maus I."/>
            <person name="Zhu X."/>
            <person name="Kougias P.G."/>
            <person name="Basile A."/>
            <person name="Luo G."/>
            <person name="Schluter A."/>
            <person name="Konstantinidis K.T."/>
            <person name="Angelidaki I."/>
        </authorList>
    </citation>
    <scope>NUCLEOTIDE SEQUENCE [LARGE SCALE GENOMIC DNA]</scope>
    <source>
        <strain evidence="12">AS25fmACSIPFO_94</strain>
    </source>
</reference>
<dbReference type="InterPro" id="IPR006073">
    <property type="entry name" value="GTP-bd"/>
</dbReference>
<dbReference type="HAMAP" id="MF_00195">
    <property type="entry name" value="GTPase_Der"/>
    <property type="match status" value="1"/>
</dbReference>
<dbReference type="InterPro" id="IPR005225">
    <property type="entry name" value="Small_GTP-bd"/>
</dbReference>
<evidence type="ECO:0000256" key="10">
    <source>
        <dbReference type="RuleBase" id="RU004481"/>
    </source>
</evidence>
<dbReference type="InterPro" id="IPR032859">
    <property type="entry name" value="KH_dom-like"/>
</dbReference>
<evidence type="ECO:0000256" key="8">
    <source>
        <dbReference type="HAMAP-Rule" id="MF_00195"/>
    </source>
</evidence>
<accession>A0A7V7BYR2</accession>